<evidence type="ECO:0000313" key="7">
    <source>
        <dbReference type="EMBL" id="RZS30400.1"/>
    </source>
</evidence>
<reference evidence="7 8" key="1">
    <citation type="submission" date="2019-02" db="EMBL/GenBank/DDBJ databases">
        <title>Genomic Encyclopedia of Type Strains, Phase IV (KMG-IV): sequencing the most valuable type-strain genomes for metagenomic binning, comparative biology and taxonomic classification.</title>
        <authorList>
            <person name="Goeker M."/>
        </authorList>
    </citation>
    <scope>NUCLEOTIDE SEQUENCE [LARGE SCALE GENOMIC DNA]</scope>
    <source>
        <strain evidence="7 8">DSM 101727</strain>
    </source>
</reference>
<dbReference type="GO" id="GO:0071949">
    <property type="term" value="F:FAD binding"/>
    <property type="evidence" value="ECO:0007669"/>
    <property type="project" value="InterPro"/>
</dbReference>
<dbReference type="OrthoDB" id="5169292at2"/>
<evidence type="ECO:0000256" key="3">
    <source>
        <dbReference type="ARBA" id="ARBA00022630"/>
    </source>
</evidence>
<dbReference type="Pfam" id="PF01565">
    <property type="entry name" value="FAD_binding_4"/>
    <property type="match status" value="1"/>
</dbReference>
<evidence type="ECO:0000259" key="6">
    <source>
        <dbReference type="PROSITE" id="PS51387"/>
    </source>
</evidence>
<organism evidence="7 8">
    <name type="scientific">Herbihabitans rhizosphaerae</name>
    <dbReference type="NCBI Taxonomy" id="1872711"/>
    <lineage>
        <taxon>Bacteria</taxon>
        <taxon>Bacillati</taxon>
        <taxon>Actinomycetota</taxon>
        <taxon>Actinomycetes</taxon>
        <taxon>Pseudonocardiales</taxon>
        <taxon>Pseudonocardiaceae</taxon>
        <taxon>Herbihabitans</taxon>
    </lineage>
</organism>
<accession>A0A4Q7KED3</accession>
<evidence type="ECO:0000256" key="4">
    <source>
        <dbReference type="ARBA" id="ARBA00022827"/>
    </source>
</evidence>
<dbReference type="Proteomes" id="UP000294257">
    <property type="component" value="Unassembled WGS sequence"/>
</dbReference>
<dbReference type="PROSITE" id="PS51387">
    <property type="entry name" value="FAD_PCMH"/>
    <property type="match status" value="1"/>
</dbReference>
<dbReference type="InterPro" id="IPR016169">
    <property type="entry name" value="FAD-bd_PCMH_sub2"/>
</dbReference>
<name>A0A4Q7KED3_9PSEU</name>
<evidence type="ECO:0000256" key="2">
    <source>
        <dbReference type="ARBA" id="ARBA00005466"/>
    </source>
</evidence>
<dbReference type="Gene3D" id="3.30.465.10">
    <property type="match status" value="1"/>
</dbReference>
<dbReference type="InterPro" id="IPR016166">
    <property type="entry name" value="FAD-bd_PCMH"/>
</dbReference>
<dbReference type="EMBL" id="SGWQ01000017">
    <property type="protein sequence ID" value="RZS30400.1"/>
    <property type="molecule type" value="Genomic_DNA"/>
</dbReference>
<dbReference type="RefSeq" id="WP_130348622.1">
    <property type="nucleotide sequence ID" value="NZ_SGWQ01000017.1"/>
</dbReference>
<evidence type="ECO:0000313" key="8">
    <source>
        <dbReference type="Proteomes" id="UP000294257"/>
    </source>
</evidence>
<dbReference type="PANTHER" id="PTHR42973">
    <property type="entry name" value="BINDING OXIDOREDUCTASE, PUTATIVE (AFU_ORTHOLOGUE AFUA_1G17690)-RELATED"/>
    <property type="match status" value="1"/>
</dbReference>
<protein>
    <submittedName>
        <fullName evidence="7">FAD/FMN-containing dehydrogenase</fullName>
    </submittedName>
</protein>
<dbReference type="Pfam" id="PF08031">
    <property type="entry name" value="BBE"/>
    <property type="match status" value="1"/>
</dbReference>
<dbReference type="AlphaFoldDB" id="A0A4Q7KED3"/>
<dbReference type="InterPro" id="IPR006094">
    <property type="entry name" value="Oxid_FAD_bind_N"/>
</dbReference>
<comment type="similarity">
    <text evidence="2">Belongs to the oxygen-dependent FAD-linked oxidoreductase family.</text>
</comment>
<evidence type="ECO:0000256" key="1">
    <source>
        <dbReference type="ARBA" id="ARBA00001974"/>
    </source>
</evidence>
<dbReference type="Gene3D" id="3.40.462.20">
    <property type="match status" value="1"/>
</dbReference>
<proteinExistence type="inferred from homology"/>
<comment type="cofactor">
    <cofactor evidence="1">
        <name>FAD</name>
        <dbReference type="ChEBI" id="CHEBI:57692"/>
    </cofactor>
</comment>
<dbReference type="Gene3D" id="3.30.43.10">
    <property type="entry name" value="Uridine Diphospho-n-acetylenolpyruvylglucosamine Reductase, domain 2"/>
    <property type="match status" value="1"/>
</dbReference>
<keyword evidence="4" id="KW-0274">FAD</keyword>
<dbReference type="InterPro" id="IPR012951">
    <property type="entry name" value="BBE"/>
</dbReference>
<sequence length="447" mass="47375">MDLTCEQLRPADDGYDAARTGWNLAVEHRPSLVVYPESVEDVVAAVEYARAEKLPVGVLNTGHGLVRPFADGVLIRLERLADVTVDPGGRTAIVGAGATWQHVLDACAPHGLAALSAFSSDVGAVGYTLGGGIGWLMRKYGACSDSVLSATVVLADGEVVTARIGDELFEAVCGGGGNFGVVTSVHMGLYDVDSVFAGGTYYPASRAPEVIAAYREWCASVPPEVTSALALVRFPASPKLPEPLRGADVVAFRACHTDGVAGVWELETMRTLGGELIDTFEVLPYSRIGEVAMGSRQPQARASYGALLVDLPDPLDVPALLDTDAPYLMVELRHVEGGNRPARPAGLGLWDAAYAVFSIAPTPSEEAAAEVGEYYRRLHGELGVCRSKSNTVNYLGTENIGDGAVRGCYTAEHFDRLTHAKSRFDPENVFCTNHNIAPGGTTRRSSV</sequence>
<dbReference type="SUPFAM" id="SSF56176">
    <property type="entry name" value="FAD-binding/transporter-associated domain-like"/>
    <property type="match status" value="1"/>
</dbReference>
<dbReference type="InterPro" id="IPR016167">
    <property type="entry name" value="FAD-bd_PCMH_sub1"/>
</dbReference>
<evidence type="ECO:0000256" key="5">
    <source>
        <dbReference type="ARBA" id="ARBA00023002"/>
    </source>
</evidence>
<dbReference type="PANTHER" id="PTHR42973:SF39">
    <property type="entry name" value="FAD-BINDING PCMH-TYPE DOMAIN-CONTAINING PROTEIN"/>
    <property type="match status" value="1"/>
</dbReference>
<dbReference type="InterPro" id="IPR050416">
    <property type="entry name" value="FAD-linked_Oxidoreductase"/>
</dbReference>
<keyword evidence="5" id="KW-0560">Oxidoreductase</keyword>
<feature type="domain" description="FAD-binding PCMH-type" evidence="6">
    <location>
        <begin position="26"/>
        <end position="192"/>
    </location>
</feature>
<gene>
    <name evidence="7" type="ORF">EV193_11798</name>
</gene>
<dbReference type="InterPro" id="IPR036318">
    <property type="entry name" value="FAD-bd_PCMH-like_sf"/>
</dbReference>
<comment type="caution">
    <text evidence="7">The sequence shown here is derived from an EMBL/GenBank/DDBJ whole genome shotgun (WGS) entry which is preliminary data.</text>
</comment>
<keyword evidence="8" id="KW-1185">Reference proteome</keyword>
<keyword evidence="3" id="KW-0285">Flavoprotein</keyword>
<dbReference type="GO" id="GO:0016491">
    <property type="term" value="F:oxidoreductase activity"/>
    <property type="evidence" value="ECO:0007669"/>
    <property type="project" value="UniProtKB-KW"/>
</dbReference>